<dbReference type="AlphaFoldDB" id="A0A6I0F5X2"/>
<dbReference type="PANTHER" id="PTHR43333:SF1">
    <property type="entry name" value="D-ISOMER SPECIFIC 2-HYDROXYACID DEHYDROGENASE NAD-BINDING DOMAIN-CONTAINING PROTEIN"/>
    <property type="match status" value="1"/>
</dbReference>
<dbReference type="PANTHER" id="PTHR43333">
    <property type="entry name" value="2-HACID_DH_C DOMAIN-CONTAINING PROTEIN"/>
    <property type="match status" value="1"/>
</dbReference>
<dbReference type="PROSITE" id="PS00671">
    <property type="entry name" value="D_2_HYDROXYACID_DH_3"/>
    <property type="match status" value="1"/>
</dbReference>
<evidence type="ECO:0000313" key="7">
    <source>
        <dbReference type="EMBL" id="KAB3531661.1"/>
    </source>
</evidence>
<dbReference type="OrthoDB" id="9805416at2"/>
<dbReference type="Pfam" id="PF02826">
    <property type="entry name" value="2-Hacid_dh_C"/>
    <property type="match status" value="1"/>
</dbReference>
<sequence>MDKIRKLGYDILITNENEAVFTNSYKDVEVLVCYNPFSTLDISLMEQLKWIQLSSIGIDQVPNDVVQNNSIVVTNNRGGYSIPMGEWIVLKLLEIYKNSYGFHQRKQKKEWFLDKSLLELYGKKILFIGTGTIAQEAAKRLQGFEMEILGINTNGENAPWFNKCYPTNMMAETIAKSDIVVLTLPYTEKTHHIIDSNSLKMMKDNGVLINVSRGSIVDEAALIEHLSNGHLMGVALDVFEREPLPKESPLWDIDRVLISSHNSWISEMRNARKYKMIYDNMKRFIEGKELLNKVNVNRGY</sequence>
<evidence type="ECO:0000259" key="5">
    <source>
        <dbReference type="Pfam" id="PF00389"/>
    </source>
</evidence>
<gene>
    <name evidence="7" type="ORF">F8154_12650</name>
</gene>
<dbReference type="Proteomes" id="UP000432715">
    <property type="component" value="Unassembled WGS sequence"/>
</dbReference>
<evidence type="ECO:0000256" key="1">
    <source>
        <dbReference type="ARBA" id="ARBA00005854"/>
    </source>
</evidence>
<name>A0A6I0F5X2_9FIRM</name>
<comment type="caution">
    <text evidence="7">The sequence shown here is derived from an EMBL/GenBank/DDBJ whole genome shotgun (WGS) entry which is preliminary data.</text>
</comment>
<dbReference type="GO" id="GO:0016616">
    <property type="term" value="F:oxidoreductase activity, acting on the CH-OH group of donors, NAD or NADP as acceptor"/>
    <property type="evidence" value="ECO:0007669"/>
    <property type="project" value="InterPro"/>
</dbReference>
<comment type="similarity">
    <text evidence="1 4">Belongs to the D-isomer specific 2-hydroxyacid dehydrogenase family.</text>
</comment>
<dbReference type="Gene3D" id="3.40.50.720">
    <property type="entry name" value="NAD(P)-binding Rossmann-like Domain"/>
    <property type="match status" value="2"/>
</dbReference>
<proteinExistence type="inferred from homology"/>
<keyword evidence="2 4" id="KW-0560">Oxidoreductase</keyword>
<feature type="domain" description="D-isomer specific 2-hydroxyacid dehydrogenase catalytic" evidence="5">
    <location>
        <begin position="23"/>
        <end position="295"/>
    </location>
</feature>
<dbReference type="SUPFAM" id="SSF51735">
    <property type="entry name" value="NAD(P)-binding Rossmann-fold domains"/>
    <property type="match status" value="1"/>
</dbReference>
<dbReference type="InterPro" id="IPR036291">
    <property type="entry name" value="NAD(P)-bd_dom_sf"/>
</dbReference>
<protein>
    <submittedName>
        <fullName evidence="7">Dihydrofolate reductase</fullName>
    </submittedName>
</protein>
<evidence type="ECO:0000259" key="6">
    <source>
        <dbReference type="Pfam" id="PF02826"/>
    </source>
</evidence>
<dbReference type="InterPro" id="IPR006140">
    <property type="entry name" value="D-isomer_DH_NAD-bd"/>
</dbReference>
<evidence type="ECO:0000256" key="3">
    <source>
        <dbReference type="ARBA" id="ARBA00023027"/>
    </source>
</evidence>
<dbReference type="InterPro" id="IPR006139">
    <property type="entry name" value="D-isomer_2_OHA_DH_cat_dom"/>
</dbReference>
<evidence type="ECO:0000313" key="8">
    <source>
        <dbReference type="Proteomes" id="UP000432715"/>
    </source>
</evidence>
<dbReference type="SUPFAM" id="SSF52283">
    <property type="entry name" value="Formate/glycerate dehydrogenase catalytic domain-like"/>
    <property type="match status" value="1"/>
</dbReference>
<dbReference type="GO" id="GO:0051287">
    <property type="term" value="F:NAD binding"/>
    <property type="evidence" value="ECO:0007669"/>
    <property type="project" value="InterPro"/>
</dbReference>
<accession>A0A6I0F5X2</accession>
<dbReference type="CDD" id="cd12155">
    <property type="entry name" value="PGDH_1"/>
    <property type="match status" value="1"/>
</dbReference>
<keyword evidence="3" id="KW-0520">NAD</keyword>
<dbReference type="EMBL" id="WBZC01000056">
    <property type="protein sequence ID" value="KAB3531661.1"/>
    <property type="molecule type" value="Genomic_DNA"/>
</dbReference>
<evidence type="ECO:0000256" key="4">
    <source>
        <dbReference type="RuleBase" id="RU003719"/>
    </source>
</evidence>
<organism evidence="7 8">
    <name type="scientific">Alkaliphilus pronyensis</name>
    <dbReference type="NCBI Taxonomy" id="1482732"/>
    <lineage>
        <taxon>Bacteria</taxon>
        <taxon>Bacillati</taxon>
        <taxon>Bacillota</taxon>
        <taxon>Clostridia</taxon>
        <taxon>Peptostreptococcales</taxon>
        <taxon>Natronincolaceae</taxon>
        <taxon>Alkaliphilus</taxon>
    </lineage>
</organism>
<keyword evidence="8" id="KW-1185">Reference proteome</keyword>
<dbReference type="Pfam" id="PF00389">
    <property type="entry name" value="2-Hacid_dh"/>
    <property type="match status" value="1"/>
</dbReference>
<feature type="domain" description="D-isomer specific 2-hydroxyacid dehydrogenase NAD-binding" evidence="6">
    <location>
        <begin position="92"/>
        <end position="262"/>
    </location>
</feature>
<dbReference type="InterPro" id="IPR029753">
    <property type="entry name" value="D-isomer_DH_CS"/>
</dbReference>
<evidence type="ECO:0000256" key="2">
    <source>
        <dbReference type="ARBA" id="ARBA00023002"/>
    </source>
</evidence>
<reference evidence="7 8" key="1">
    <citation type="submission" date="2019-10" db="EMBL/GenBank/DDBJ databases">
        <title>Alkaliphilus serpentinus sp. nov. and Alkaliphilus pronyensis sp. nov., two novel anaerobic alkaliphilic species isolated from the serpentinized-hosted hydrothermal field of the Prony Bay (New Caledonia).</title>
        <authorList>
            <person name="Postec A."/>
        </authorList>
    </citation>
    <scope>NUCLEOTIDE SEQUENCE [LARGE SCALE GENOMIC DNA]</scope>
    <source>
        <strain evidence="7 8">LacV</strain>
    </source>
</reference>